<evidence type="ECO:0000256" key="2">
    <source>
        <dbReference type="SAM" id="MobiDB-lite"/>
    </source>
</evidence>
<dbReference type="InterPro" id="IPR035979">
    <property type="entry name" value="RBD_domain_sf"/>
</dbReference>
<proteinExistence type="predicted"/>
<dbReference type="PROSITE" id="PS50102">
    <property type="entry name" value="RRM"/>
    <property type="match status" value="1"/>
</dbReference>
<protein>
    <recommendedName>
        <fullName evidence="3">RRM domain-containing protein</fullName>
    </recommendedName>
</protein>
<gene>
    <name evidence="4" type="ORF">PHLGIDRAFT_494959</name>
</gene>
<dbReference type="HOGENOM" id="CLU_604263_0_0_1"/>
<sequence length="453" mass="49513">MAEEQSQYTPHPLITSSTLWAVDIPSHLKWPKLLELLRLCGEVASGGRSTSPEGRRRWAITFSDIYHAEMALATLNGLPVPDMDPPWNLALSHTDSLENALPTEPLCAQFVKVPGGTHPLLNASAQEAFEWFRSAGPLVAVRTNVNVGYPQLTVRALNLGPNFKSEDVNETFGKYGTVTHCRMMREGEVDCHCDVSYRRQEEAFAAIAGLNNEMREQRKIRVRIFDLGVQSDFRPLAGANVRAPHQQLSSGEAEAQSSLASAEAYSNARAPSQASGEAFNDPPPTYSAVTKAQRAREDVRGAYHEKLATATRRREEAAAVLTAVRRKRLDVEARERAARATLAQAFAVRDEASRLLADATVAAVAAEAHKAQMLKAFSALAVAAAEADDEHKAVAARSAAAAEREAALAVAHELAEKEEKELVDAPPLELEEARRRESLQEMIRQMRGLRGGK</sequence>
<evidence type="ECO:0000313" key="4">
    <source>
        <dbReference type="EMBL" id="KIP03989.1"/>
    </source>
</evidence>
<dbReference type="SMART" id="SM00360">
    <property type="entry name" value="RRM"/>
    <property type="match status" value="1"/>
</dbReference>
<dbReference type="Gene3D" id="3.30.70.330">
    <property type="match status" value="1"/>
</dbReference>
<evidence type="ECO:0000259" key="3">
    <source>
        <dbReference type="PROSITE" id="PS50102"/>
    </source>
</evidence>
<dbReference type="SUPFAM" id="SSF54928">
    <property type="entry name" value="RNA-binding domain, RBD"/>
    <property type="match status" value="2"/>
</dbReference>
<dbReference type="CDD" id="cd00590">
    <property type="entry name" value="RRM_SF"/>
    <property type="match status" value="1"/>
</dbReference>
<organism evidence="4 5">
    <name type="scientific">Phlebiopsis gigantea (strain 11061_1 CR5-6)</name>
    <name type="common">White-rot fungus</name>
    <name type="synonym">Peniophora gigantea</name>
    <dbReference type="NCBI Taxonomy" id="745531"/>
    <lineage>
        <taxon>Eukaryota</taxon>
        <taxon>Fungi</taxon>
        <taxon>Dikarya</taxon>
        <taxon>Basidiomycota</taxon>
        <taxon>Agaricomycotina</taxon>
        <taxon>Agaricomycetes</taxon>
        <taxon>Polyporales</taxon>
        <taxon>Phanerochaetaceae</taxon>
        <taxon>Phlebiopsis</taxon>
    </lineage>
</organism>
<keyword evidence="1" id="KW-0694">RNA-binding</keyword>
<feature type="region of interest" description="Disordered" evidence="2">
    <location>
        <begin position="241"/>
        <end position="297"/>
    </location>
</feature>
<dbReference type="GO" id="GO:0003723">
    <property type="term" value="F:RNA binding"/>
    <property type="evidence" value="ECO:0007669"/>
    <property type="project" value="UniProtKB-UniRule"/>
</dbReference>
<accession>A0A0C3NGT7</accession>
<dbReference type="AlphaFoldDB" id="A0A0C3NGT7"/>
<evidence type="ECO:0000313" key="5">
    <source>
        <dbReference type="Proteomes" id="UP000053257"/>
    </source>
</evidence>
<dbReference type="Proteomes" id="UP000053257">
    <property type="component" value="Unassembled WGS sequence"/>
</dbReference>
<keyword evidence="5" id="KW-1185">Reference proteome</keyword>
<dbReference type="InterPro" id="IPR012677">
    <property type="entry name" value="Nucleotide-bd_a/b_plait_sf"/>
</dbReference>
<reference evidence="4 5" key="1">
    <citation type="journal article" date="2014" name="PLoS Genet.">
        <title>Analysis of the Phlebiopsis gigantea genome, transcriptome and secretome provides insight into its pioneer colonization strategies of wood.</title>
        <authorList>
            <person name="Hori C."/>
            <person name="Ishida T."/>
            <person name="Igarashi K."/>
            <person name="Samejima M."/>
            <person name="Suzuki H."/>
            <person name="Master E."/>
            <person name="Ferreira P."/>
            <person name="Ruiz-Duenas F.J."/>
            <person name="Held B."/>
            <person name="Canessa P."/>
            <person name="Larrondo L.F."/>
            <person name="Schmoll M."/>
            <person name="Druzhinina I.S."/>
            <person name="Kubicek C.P."/>
            <person name="Gaskell J.A."/>
            <person name="Kersten P."/>
            <person name="St John F."/>
            <person name="Glasner J."/>
            <person name="Sabat G."/>
            <person name="Splinter BonDurant S."/>
            <person name="Syed K."/>
            <person name="Yadav J."/>
            <person name="Mgbeahuruike A.C."/>
            <person name="Kovalchuk A."/>
            <person name="Asiegbu F.O."/>
            <person name="Lackner G."/>
            <person name="Hoffmeister D."/>
            <person name="Rencoret J."/>
            <person name="Gutierrez A."/>
            <person name="Sun H."/>
            <person name="Lindquist E."/>
            <person name="Barry K."/>
            <person name="Riley R."/>
            <person name="Grigoriev I.V."/>
            <person name="Henrissat B."/>
            <person name="Kues U."/>
            <person name="Berka R.M."/>
            <person name="Martinez A.T."/>
            <person name="Covert S.F."/>
            <person name="Blanchette R.A."/>
            <person name="Cullen D."/>
        </authorList>
    </citation>
    <scope>NUCLEOTIDE SEQUENCE [LARGE SCALE GENOMIC DNA]</scope>
    <source>
        <strain evidence="4 5">11061_1 CR5-6</strain>
    </source>
</reference>
<feature type="compositionally biased region" description="Low complexity" evidence="2">
    <location>
        <begin position="246"/>
        <end position="264"/>
    </location>
</feature>
<name>A0A0C3NGT7_PHLG1</name>
<dbReference type="Pfam" id="PF00076">
    <property type="entry name" value="RRM_1"/>
    <property type="match status" value="1"/>
</dbReference>
<evidence type="ECO:0000256" key="1">
    <source>
        <dbReference type="PROSITE-ProRule" id="PRU00176"/>
    </source>
</evidence>
<feature type="domain" description="RRM" evidence="3">
    <location>
        <begin position="150"/>
        <end position="227"/>
    </location>
</feature>
<dbReference type="InterPro" id="IPR000504">
    <property type="entry name" value="RRM_dom"/>
</dbReference>
<dbReference type="EMBL" id="KN840591">
    <property type="protein sequence ID" value="KIP03989.1"/>
    <property type="molecule type" value="Genomic_DNA"/>
</dbReference>